<dbReference type="AlphaFoldDB" id="A0AAW1U2J2"/>
<keyword evidence="5" id="KW-1185">Reference proteome</keyword>
<evidence type="ECO:0000313" key="4">
    <source>
        <dbReference type="EMBL" id="KAK9874502.1"/>
    </source>
</evidence>
<organism evidence="4 5">
    <name type="scientific">Henosepilachna vigintioctopunctata</name>
    <dbReference type="NCBI Taxonomy" id="420089"/>
    <lineage>
        <taxon>Eukaryota</taxon>
        <taxon>Metazoa</taxon>
        <taxon>Ecdysozoa</taxon>
        <taxon>Arthropoda</taxon>
        <taxon>Hexapoda</taxon>
        <taxon>Insecta</taxon>
        <taxon>Pterygota</taxon>
        <taxon>Neoptera</taxon>
        <taxon>Endopterygota</taxon>
        <taxon>Coleoptera</taxon>
        <taxon>Polyphaga</taxon>
        <taxon>Cucujiformia</taxon>
        <taxon>Coccinelloidea</taxon>
        <taxon>Coccinellidae</taxon>
        <taxon>Epilachninae</taxon>
        <taxon>Epilachnini</taxon>
        <taxon>Henosepilachna</taxon>
    </lineage>
</organism>
<name>A0AAW1U2J2_9CUCU</name>
<evidence type="ECO:0000256" key="3">
    <source>
        <dbReference type="PROSITE-ProRule" id="PRU00023"/>
    </source>
</evidence>
<accession>A0AAW1U2J2</accession>
<proteinExistence type="predicted"/>
<evidence type="ECO:0000256" key="2">
    <source>
        <dbReference type="ARBA" id="ARBA00023043"/>
    </source>
</evidence>
<comment type="caution">
    <text evidence="4">The sequence shown here is derived from an EMBL/GenBank/DDBJ whole genome shotgun (WGS) entry which is preliminary data.</text>
</comment>
<protein>
    <submittedName>
        <fullName evidence="4">Uncharacterized protein</fullName>
    </submittedName>
</protein>
<dbReference type="InterPro" id="IPR051637">
    <property type="entry name" value="Ank_repeat_dom-contain_49"/>
</dbReference>
<dbReference type="InterPro" id="IPR036770">
    <property type="entry name" value="Ankyrin_rpt-contain_sf"/>
</dbReference>
<dbReference type="InterPro" id="IPR002110">
    <property type="entry name" value="Ankyrin_rpt"/>
</dbReference>
<feature type="repeat" description="ANK" evidence="3">
    <location>
        <begin position="21"/>
        <end position="53"/>
    </location>
</feature>
<reference evidence="4 5" key="1">
    <citation type="submission" date="2023-03" db="EMBL/GenBank/DDBJ databases">
        <title>Genome insight into feeding habits of ladybird beetles.</title>
        <authorList>
            <person name="Li H.-S."/>
            <person name="Huang Y.-H."/>
            <person name="Pang H."/>
        </authorList>
    </citation>
    <scope>NUCLEOTIDE SEQUENCE [LARGE SCALE GENOMIC DNA]</scope>
    <source>
        <strain evidence="4">SYSU_2023b</strain>
        <tissue evidence="4">Whole body</tissue>
    </source>
</reference>
<dbReference type="Proteomes" id="UP001431783">
    <property type="component" value="Unassembled WGS sequence"/>
</dbReference>
<sequence>MKDFARLLIKYGADLKSINEEGETPVHTAVNANCGLMADVLLKEGADMSIRDNMGYTPVTKAFSAPLRSADILRNLGNHLIMQHECKFQVDLDILHYIIDYDGFMNFQINCADELLKLKQKKIHNYNITYPHEVAKCLGNDDILQDLIILDESKYNFGNRIIRNFKKGMRRHKAAQKLREIFNVVLPFLPSVCIDRILENLDSRNIEQLEKYRVSQNDPTTLVGKKIQ</sequence>
<dbReference type="PANTHER" id="PTHR24180">
    <property type="entry name" value="CYCLIN-DEPENDENT KINASE INHIBITOR 2C-RELATED"/>
    <property type="match status" value="1"/>
</dbReference>
<dbReference type="PANTHER" id="PTHR24180:SF45">
    <property type="entry name" value="POLY [ADP-RIBOSE] POLYMERASE TANKYRASE"/>
    <property type="match status" value="1"/>
</dbReference>
<gene>
    <name evidence="4" type="ORF">WA026_002853</name>
</gene>
<dbReference type="EMBL" id="JARQZJ010000031">
    <property type="protein sequence ID" value="KAK9874502.1"/>
    <property type="molecule type" value="Genomic_DNA"/>
</dbReference>
<evidence type="ECO:0000256" key="1">
    <source>
        <dbReference type="ARBA" id="ARBA00022737"/>
    </source>
</evidence>
<dbReference type="Pfam" id="PF12796">
    <property type="entry name" value="Ank_2"/>
    <property type="match status" value="1"/>
</dbReference>
<dbReference type="Gene3D" id="1.25.40.20">
    <property type="entry name" value="Ankyrin repeat-containing domain"/>
    <property type="match status" value="1"/>
</dbReference>
<keyword evidence="1" id="KW-0677">Repeat</keyword>
<dbReference type="SUPFAM" id="SSF48403">
    <property type="entry name" value="Ankyrin repeat"/>
    <property type="match status" value="1"/>
</dbReference>
<evidence type="ECO:0000313" key="5">
    <source>
        <dbReference type="Proteomes" id="UP001431783"/>
    </source>
</evidence>
<dbReference type="PROSITE" id="PS50088">
    <property type="entry name" value="ANK_REPEAT"/>
    <property type="match status" value="1"/>
</dbReference>
<keyword evidence="2 3" id="KW-0040">ANK repeat</keyword>
<dbReference type="PROSITE" id="PS50297">
    <property type="entry name" value="ANK_REP_REGION"/>
    <property type="match status" value="1"/>
</dbReference>